<feature type="domain" description="Protein-arginine deiminase (PAD) central" evidence="2">
    <location>
        <begin position="37"/>
        <end position="137"/>
    </location>
</feature>
<evidence type="ECO:0000313" key="4">
    <source>
        <dbReference type="RefSeq" id="XP_010832086.1"/>
    </source>
</evidence>
<dbReference type="Pfam" id="PF08527">
    <property type="entry name" value="PAD_M"/>
    <property type="match status" value="1"/>
</dbReference>
<proteinExistence type="predicted"/>
<sequence length="138" mass="15224">MGVLSRASPPDHQPSVLTSDISSRASPPDHQPSVLTKISLDVDADRDGVVEKNNPRKASWTWGPEGQGAILLVNCDRDTPWLPQEDCSDEKVYSKEDLKDMSQMILRTKGPEHLPAGYEIVLYISMSDSDKVGVFCVE</sequence>
<dbReference type="InterPro" id="IPR004303">
    <property type="entry name" value="PAD"/>
</dbReference>
<dbReference type="KEGG" id="bbis:104984146"/>
<dbReference type="GeneID" id="104984146"/>
<reference evidence="4" key="1">
    <citation type="submission" date="2025-08" db="UniProtKB">
        <authorList>
            <consortium name="RefSeq"/>
        </authorList>
    </citation>
    <scope>IDENTIFICATION</scope>
    <source>
        <tissue evidence="4">Blood</tissue>
    </source>
</reference>
<dbReference type="Gene3D" id="2.60.40.1700">
    <property type="entry name" value="Protein-arginine deiminase, central domain"/>
    <property type="match status" value="1"/>
</dbReference>
<dbReference type="GO" id="GO:0005737">
    <property type="term" value="C:cytoplasm"/>
    <property type="evidence" value="ECO:0007669"/>
    <property type="project" value="InterPro"/>
</dbReference>
<feature type="compositionally biased region" description="Polar residues" evidence="1">
    <location>
        <begin position="15"/>
        <end position="25"/>
    </location>
</feature>
<dbReference type="SUPFAM" id="SSF110083">
    <property type="entry name" value="Peptidylarginine deiminase Pad4, middle domain"/>
    <property type="match status" value="1"/>
</dbReference>
<accession>A0A6P3GRF4</accession>
<organism evidence="3 4">
    <name type="scientific">Bison bison bison</name>
    <name type="common">North American plains bison</name>
    <dbReference type="NCBI Taxonomy" id="43346"/>
    <lineage>
        <taxon>Eukaryota</taxon>
        <taxon>Metazoa</taxon>
        <taxon>Chordata</taxon>
        <taxon>Craniata</taxon>
        <taxon>Vertebrata</taxon>
        <taxon>Euteleostomi</taxon>
        <taxon>Mammalia</taxon>
        <taxon>Eutheria</taxon>
        <taxon>Laurasiatheria</taxon>
        <taxon>Artiodactyla</taxon>
        <taxon>Ruminantia</taxon>
        <taxon>Pecora</taxon>
        <taxon>Bovidae</taxon>
        <taxon>Bovinae</taxon>
        <taxon>Bison</taxon>
    </lineage>
</organism>
<dbReference type="Proteomes" id="UP000515208">
    <property type="component" value="Unplaced"/>
</dbReference>
<dbReference type="InterPro" id="IPR036556">
    <property type="entry name" value="PAD_central_sf"/>
</dbReference>
<dbReference type="PANTHER" id="PTHR10837">
    <property type="entry name" value="PEPTIDYLARGININE DEIMINASE"/>
    <property type="match status" value="1"/>
</dbReference>
<evidence type="ECO:0000256" key="1">
    <source>
        <dbReference type="SAM" id="MobiDB-lite"/>
    </source>
</evidence>
<dbReference type="AlphaFoldDB" id="A0A6P3GRF4"/>
<dbReference type="PANTHER" id="PTHR10837:SF12">
    <property type="entry name" value="PROTEIN-ARGININE DEIMINASE TYPE-2"/>
    <property type="match status" value="1"/>
</dbReference>
<protein>
    <submittedName>
        <fullName evidence="4">Protein-arginine deiminase type-2-like</fullName>
    </submittedName>
</protein>
<dbReference type="GO" id="GO:0005509">
    <property type="term" value="F:calcium ion binding"/>
    <property type="evidence" value="ECO:0007669"/>
    <property type="project" value="InterPro"/>
</dbReference>
<dbReference type="InterPro" id="IPR013733">
    <property type="entry name" value="Prot_Arg_deaminase_cen_dom"/>
</dbReference>
<dbReference type="GO" id="GO:0005634">
    <property type="term" value="C:nucleus"/>
    <property type="evidence" value="ECO:0007669"/>
    <property type="project" value="TreeGrafter"/>
</dbReference>
<evidence type="ECO:0000259" key="2">
    <source>
        <dbReference type="Pfam" id="PF08527"/>
    </source>
</evidence>
<feature type="region of interest" description="Disordered" evidence="1">
    <location>
        <begin position="1"/>
        <end position="40"/>
    </location>
</feature>
<dbReference type="FunFam" id="2.60.40.1700:FF:000001">
    <property type="entry name" value="Protein-arginine deiminase type-2"/>
    <property type="match status" value="1"/>
</dbReference>
<gene>
    <name evidence="4" type="primary">LOC104984146</name>
</gene>
<dbReference type="RefSeq" id="XP_010832086.1">
    <property type="nucleotide sequence ID" value="XM_010833784.1"/>
</dbReference>
<keyword evidence="3" id="KW-1185">Reference proteome</keyword>
<dbReference type="GO" id="GO:0140794">
    <property type="term" value="F:histone arginine deiminase activity"/>
    <property type="evidence" value="ECO:0007669"/>
    <property type="project" value="TreeGrafter"/>
</dbReference>
<name>A0A6P3GRF4_BISBB</name>
<evidence type="ECO:0000313" key="3">
    <source>
        <dbReference type="Proteomes" id="UP000515208"/>
    </source>
</evidence>
<feature type="non-terminal residue" evidence="4">
    <location>
        <position position="138"/>
    </location>
</feature>